<evidence type="ECO:0000313" key="1">
    <source>
        <dbReference type="EMBL" id="KAJ9077509.1"/>
    </source>
</evidence>
<proteinExistence type="predicted"/>
<protein>
    <submittedName>
        <fullName evidence="1">Uncharacterized protein</fullName>
    </submittedName>
</protein>
<dbReference type="Proteomes" id="UP001165960">
    <property type="component" value="Unassembled WGS sequence"/>
</dbReference>
<dbReference type="EMBL" id="QTSX02002194">
    <property type="protein sequence ID" value="KAJ9077509.1"/>
    <property type="molecule type" value="Genomic_DNA"/>
</dbReference>
<organism evidence="1 2">
    <name type="scientific">Entomophthora muscae</name>
    <dbReference type="NCBI Taxonomy" id="34485"/>
    <lineage>
        <taxon>Eukaryota</taxon>
        <taxon>Fungi</taxon>
        <taxon>Fungi incertae sedis</taxon>
        <taxon>Zoopagomycota</taxon>
        <taxon>Entomophthoromycotina</taxon>
        <taxon>Entomophthoromycetes</taxon>
        <taxon>Entomophthorales</taxon>
        <taxon>Entomophthoraceae</taxon>
        <taxon>Entomophthora</taxon>
    </lineage>
</organism>
<evidence type="ECO:0000313" key="2">
    <source>
        <dbReference type="Proteomes" id="UP001165960"/>
    </source>
</evidence>
<comment type="caution">
    <text evidence="1">The sequence shown here is derived from an EMBL/GenBank/DDBJ whole genome shotgun (WGS) entry which is preliminary data.</text>
</comment>
<keyword evidence="2" id="KW-1185">Reference proteome</keyword>
<sequence length="165" mass="18962">MYYHEPCLLTEHQTRWYKALVKFKLQYNFNKGINNHLEDSLSCNPAFLPDVKAEQEFNTKGHHPPSAILSSPPMETICTLSVQEPANPDLVAIIKMLQPLDKWYPQFFKLASQSTPHTCYSSEDSTILYNGLLWVSDGDICLEVIKAHHYNILVGHQERSHIGHR</sequence>
<accession>A0ACC2TSB2</accession>
<name>A0ACC2TSB2_9FUNG</name>
<gene>
    <name evidence="1" type="ORF">DSO57_1016111</name>
</gene>
<reference evidence="1" key="1">
    <citation type="submission" date="2022-04" db="EMBL/GenBank/DDBJ databases">
        <title>Genome of the entomopathogenic fungus Entomophthora muscae.</title>
        <authorList>
            <person name="Elya C."/>
            <person name="Lovett B.R."/>
            <person name="Lee E."/>
            <person name="Macias A.M."/>
            <person name="Hajek A.E."/>
            <person name="De Bivort B.L."/>
            <person name="Kasson M.T."/>
            <person name="De Fine Licht H.H."/>
            <person name="Stajich J.E."/>
        </authorList>
    </citation>
    <scope>NUCLEOTIDE SEQUENCE</scope>
    <source>
        <strain evidence="1">Berkeley</strain>
    </source>
</reference>